<dbReference type="PANTHER" id="PTHR43406:SF1">
    <property type="entry name" value="TRYPTOPHAN SYNTHASE ALPHA CHAIN, CHLOROPLASTIC"/>
    <property type="match status" value="1"/>
</dbReference>
<evidence type="ECO:0000256" key="7">
    <source>
        <dbReference type="ARBA" id="ARBA00049047"/>
    </source>
</evidence>
<keyword evidence="3" id="KW-0028">Amino-acid biosynthesis</keyword>
<evidence type="ECO:0000256" key="6">
    <source>
        <dbReference type="ARBA" id="ARBA00023239"/>
    </source>
</evidence>
<evidence type="ECO:0000313" key="11">
    <source>
        <dbReference type="EMBL" id="CAD9211391.1"/>
    </source>
</evidence>
<sequence length="342" mass="35757">MAAIAVRHCVHSTAGPAAAAHGGSRRHAAPSAALRLRPNSAARPLLRTSPSTGAPMRRSYGVLRVKTQAVAEVGHTFRITETMDALRAAGKKALIPFIMAGDPNLETTAKAIKVLNDEGADVIELGVPYSDPLADGPVIQEAATRALLDQGTTLDKVLAMLTSIKGDISAPLVLFCYYNPIMRRGPDLFCEQAKAAGASGLLVPDIPLEETHEIKAIARSHGLELVLLCTPTTPVSRMAKIAEATSGFVYLVSVTGVTGVRTKVATRVEELVQSLKSVTDKSVAVGFGVSLPEHAKDIVEMGGDGVIVGSALVRALGGSSSPEEGLQKMTETFKALRAATPN</sequence>
<dbReference type="EMBL" id="HBGG01026413">
    <property type="protein sequence ID" value="CAD9211391.1"/>
    <property type="molecule type" value="Transcribed_RNA"/>
</dbReference>
<feature type="region of interest" description="Disordered" evidence="10">
    <location>
        <begin position="37"/>
        <end position="56"/>
    </location>
</feature>
<evidence type="ECO:0000256" key="4">
    <source>
        <dbReference type="ARBA" id="ARBA00022822"/>
    </source>
</evidence>
<evidence type="ECO:0008006" key="12">
    <source>
        <dbReference type="Google" id="ProtNLM"/>
    </source>
</evidence>
<proteinExistence type="inferred from homology"/>
<comment type="similarity">
    <text evidence="8 9">Belongs to the TrpA family.</text>
</comment>
<comment type="subunit">
    <text evidence="2">Tetramer of two alpha and two beta chains.</text>
</comment>
<evidence type="ECO:0000256" key="9">
    <source>
        <dbReference type="RuleBase" id="RU003662"/>
    </source>
</evidence>
<dbReference type="NCBIfam" id="TIGR00262">
    <property type="entry name" value="trpA"/>
    <property type="match status" value="1"/>
</dbReference>
<dbReference type="AlphaFoldDB" id="A0A7S1X5P9"/>
<name>A0A7S1X5P9_9CHLO</name>
<organism evidence="11">
    <name type="scientific">Tetraselmis chuii</name>
    <dbReference type="NCBI Taxonomy" id="63592"/>
    <lineage>
        <taxon>Eukaryota</taxon>
        <taxon>Viridiplantae</taxon>
        <taxon>Chlorophyta</taxon>
        <taxon>core chlorophytes</taxon>
        <taxon>Chlorodendrophyceae</taxon>
        <taxon>Chlorodendrales</taxon>
        <taxon>Chlorodendraceae</taxon>
        <taxon>Tetraselmis</taxon>
    </lineage>
</organism>
<dbReference type="GO" id="GO:0004834">
    <property type="term" value="F:tryptophan synthase activity"/>
    <property type="evidence" value="ECO:0007669"/>
    <property type="project" value="UniProtKB-EC"/>
</dbReference>
<gene>
    <name evidence="11" type="ORF">TCHU04912_LOCUS13630</name>
</gene>
<comment type="catalytic activity">
    <reaction evidence="7">
        <text>(1S,2R)-1-C-(indol-3-yl)glycerol 3-phosphate + L-serine = D-glyceraldehyde 3-phosphate + L-tryptophan + H2O</text>
        <dbReference type="Rhea" id="RHEA:10532"/>
        <dbReference type="ChEBI" id="CHEBI:15377"/>
        <dbReference type="ChEBI" id="CHEBI:33384"/>
        <dbReference type="ChEBI" id="CHEBI:57912"/>
        <dbReference type="ChEBI" id="CHEBI:58866"/>
        <dbReference type="ChEBI" id="CHEBI:59776"/>
        <dbReference type="EC" id="4.2.1.20"/>
    </reaction>
</comment>
<evidence type="ECO:0000256" key="5">
    <source>
        <dbReference type="ARBA" id="ARBA00023141"/>
    </source>
</evidence>
<accession>A0A7S1X5P9</accession>
<evidence type="ECO:0000256" key="8">
    <source>
        <dbReference type="ARBA" id="ARBA00060788"/>
    </source>
</evidence>
<protein>
    <recommendedName>
        <fullName evidence="12">Tryptophan synthase</fullName>
    </recommendedName>
</protein>
<dbReference type="UniPathway" id="UPA00035">
    <property type="reaction ID" value="UER00044"/>
</dbReference>
<dbReference type="InterPro" id="IPR011060">
    <property type="entry name" value="RibuloseP-bd_barrel"/>
</dbReference>
<keyword evidence="4" id="KW-0822">Tryptophan biosynthesis</keyword>
<dbReference type="InterPro" id="IPR018204">
    <property type="entry name" value="Trp_synthase_alpha_AS"/>
</dbReference>
<dbReference type="GO" id="GO:0005829">
    <property type="term" value="C:cytosol"/>
    <property type="evidence" value="ECO:0007669"/>
    <property type="project" value="TreeGrafter"/>
</dbReference>
<dbReference type="PANTHER" id="PTHR43406">
    <property type="entry name" value="TRYPTOPHAN SYNTHASE, ALPHA CHAIN"/>
    <property type="match status" value="1"/>
</dbReference>
<dbReference type="Gene3D" id="3.20.20.70">
    <property type="entry name" value="Aldolase class I"/>
    <property type="match status" value="1"/>
</dbReference>
<dbReference type="CDD" id="cd04724">
    <property type="entry name" value="Tryptophan_synthase_alpha"/>
    <property type="match status" value="1"/>
</dbReference>
<keyword evidence="6" id="KW-0456">Lyase</keyword>
<evidence type="ECO:0000256" key="2">
    <source>
        <dbReference type="ARBA" id="ARBA00011270"/>
    </source>
</evidence>
<evidence type="ECO:0000256" key="1">
    <source>
        <dbReference type="ARBA" id="ARBA00004733"/>
    </source>
</evidence>
<reference evidence="11" key="1">
    <citation type="submission" date="2021-01" db="EMBL/GenBank/DDBJ databases">
        <authorList>
            <person name="Corre E."/>
            <person name="Pelletier E."/>
            <person name="Niang G."/>
            <person name="Scheremetjew M."/>
            <person name="Finn R."/>
            <person name="Kale V."/>
            <person name="Holt S."/>
            <person name="Cochrane G."/>
            <person name="Meng A."/>
            <person name="Brown T."/>
            <person name="Cohen L."/>
        </authorList>
    </citation>
    <scope>NUCLEOTIDE SEQUENCE</scope>
    <source>
        <strain evidence="11">PLY429</strain>
    </source>
</reference>
<dbReference type="InterPro" id="IPR002028">
    <property type="entry name" value="Trp_synthase_suA"/>
</dbReference>
<dbReference type="HAMAP" id="MF_00131">
    <property type="entry name" value="Trp_synth_alpha"/>
    <property type="match status" value="1"/>
</dbReference>
<dbReference type="FunFam" id="3.20.20.70:FF:000107">
    <property type="entry name" value="Tryptophan synthase alpha chain, chloroplastic"/>
    <property type="match status" value="1"/>
</dbReference>
<comment type="pathway">
    <text evidence="1">Amino-acid biosynthesis; L-tryptophan biosynthesis; L-tryptophan from chorismate: step 5/5.</text>
</comment>
<keyword evidence="5" id="KW-0057">Aromatic amino acid biosynthesis</keyword>
<dbReference type="Pfam" id="PF00290">
    <property type="entry name" value="Trp_syntA"/>
    <property type="match status" value="1"/>
</dbReference>
<evidence type="ECO:0000256" key="10">
    <source>
        <dbReference type="SAM" id="MobiDB-lite"/>
    </source>
</evidence>
<dbReference type="SUPFAM" id="SSF51366">
    <property type="entry name" value="Ribulose-phoshate binding barrel"/>
    <property type="match status" value="1"/>
</dbReference>
<dbReference type="PROSITE" id="PS00167">
    <property type="entry name" value="TRP_SYNTHASE_ALPHA"/>
    <property type="match status" value="1"/>
</dbReference>
<dbReference type="InterPro" id="IPR013785">
    <property type="entry name" value="Aldolase_TIM"/>
</dbReference>
<evidence type="ECO:0000256" key="3">
    <source>
        <dbReference type="ARBA" id="ARBA00022605"/>
    </source>
</evidence>